<evidence type="ECO:0000256" key="7">
    <source>
        <dbReference type="SAM" id="Phobius"/>
    </source>
</evidence>
<feature type="transmembrane region" description="Helical" evidence="7">
    <location>
        <begin position="12"/>
        <end position="32"/>
    </location>
</feature>
<evidence type="ECO:0000256" key="2">
    <source>
        <dbReference type="ARBA" id="ARBA00022692"/>
    </source>
</evidence>
<dbReference type="GO" id="GO:0016020">
    <property type="term" value="C:membrane"/>
    <property type="evidence" value="ECO:0007669"/>
    <property type="project" value="UniProtKB-SubCell"/>
</dbReference>
<accession>A0A6A6DJU3</accession>
<protein>
    <recommendedName>
        <fullName evidence="8">Rhodopsin domain-containing protein</fullName>
    </recommendedName>
</protein>
<dbReference type="PANTHER" id="PTHR33048">
    <property type="entry name" value="PTH11-LIKE INTEGRAL MEMBRANE PROTEIN (AFU_ORTHOLOGUE AFUA_5G11245)"/>
    <property type="match status" value="1"/>
</dbReference>
<dbReference type="InterPro" id="IPR049326">
    <property type="entry name" value="Rhodopsin_dom_fungi"/>
</dbReference>
<evidence type="ECO:0000313" key="9">
    <source>
        <dbReference type="EMBL" id="KAF2178728.1"/>
    </source>
</evidence>
<name>A0A6A6DJU3_9PEZI</name>
<keyword evidence="4 7" id="KW-0472">Membrane</keyword>
<proteinExistence type="inferred from homology"/>
<dbReference type="PANTHER" id="PTHR33048:SF47">
    <property type="entry name" value="INTEGRAL MEMBRANE PROTEIN-RELATED"/>
    <property type="match status" value="1"/>
</dbReference>
<dbReference type="AlphaFoldDB" id="A0A6A6DJU3"/>
<keyword evidence="10" id="KW-1185">Reference proteome</keyword>
<comment type="similarity">
    <text evidence="5">Belongs to the SAT4 family.</text>
</comment>
<evidence type="ECO:0000256" key="3">
    <source>
        <dbReference type="ARBA" id="ARBA00022989"/>
    </source>
</evidence>
<feature type="transmembrane region" description="Helical" evidence="7">
    <location>
        <begin position="163"/>
        <end position="188"/>
    </location>
</feature>
<reference evidence="9" key="1">
    <citation type="journal article" date="2020" name="Stud. Mycol.">
        <title>101 Dothideomycetes genomes: a test case for predicting lifestyles and emergence of pathogens.</title>
        <authorList>
            <person name="Haridas S."/>
            <person name="Albert R."/>
            <person name="Binder M."/>
            <person name="Bloem J."/>
            <person name="Labutti K."/>
            <person name="Salamov A."/>
            <person name="Andreopoulos B."/>
            <person name="Baker S."/>
            <person name="Barry K."/>
            <person name="Bills G."/>
            <person name="Bluhm B."/>
            <person name="Cannon C."/>
            <person name="Castanera R."/>
            <person name="Culley D."/>
            <person name="Daum C."/>
            <person name="Ezra D."/>
            <person name="Gonzalez J."/>
            <person name="Henrissat B."/>
            <person name="Kuo A."/>
            <person name="Liang C."/>
            <person name="Lipzen A."/>
            <person name="Lutzoni F."/>
            <person name="Magnuson J."/>
            <person name="Mondo S."/>
            <person name="Nolan M."/>
            <person name="Ohm R."/>
            <person name="Pangilinan J."/>
            <person name="Park H.-J."/>
            <person name="Ramirez L."/>
            <person name="Alfaro M."/>
            <person name="Sun H."/>
            <person name="Tritt A."/>
            <person name="Yoshinaga Y."/>
            <person name="Zwiers L.-H."/>
            <person name="Turgeon B."/>
            <person name="Goodwin S."/>
            <person name="Spatafora J."/>
            <person name="Crous P."/>
            <person name="Grigoriev I."/>
        </authorList>
    </citation>
    <scope>NUCLEOTIDE SEQUENCE</scope>
    <source>
        <strain evidence="9">CBS 207.26</strain>
    </source>
</reference>
<evidence type="ECO:0000256" key="4">
    <source>
        <dbReference type="ARBA" id="ARBA00023136"/>
    </source>
</evidence>
<evidence type="ECO:0000259" key="8">
    <source>
        <dbReference type="Pfam" id="PF20684"/>
    </source>
</evidence>
<evidence type="ECO:0000256" key="1">
    <source>
        <dbReference type="ARBA" id="ARBA00004141"/>
    </source>
</evidence>
<dbReference type="Pfam" id="PF20684">
    <property type="entry name" value="Fung_rhodopsin"/>
    <property type="match status" value="1"/>
</dbReference>
<feature type="region of interest" description="Disordered" evidence="6">
    <location>
        <begin position="280"/>
        <end position="299"/>
    </location>
</feature>
<dbReference type="Proteomes" id="UP000800200">
    <property type="component" value="Unassembled WGS sequence"/>
</dbReference>
<dbReference type="OrthoDB" id="444631at2759"/>
<organism evidence="9 10">
    <name type="scientific">Zopfia rhizophila CBS 207.26</name>
    <dbReference type="NCBI Taxonomy" id="1314779"/>
    <lineage>
        <taxon>Eukaryota</taxon>
        <taxon>Fungi</taxon>
        <taxon>Dikarya</taxon>
        <taxon>Ascomycota</taxon>
        <taxon>Pezizomycotina</taxon>
        <taxon>Dothideomycetes</taxon>
        <taxon>Dothideomycetes incertae sedis</taxon>
        <taxon>Zopfiaceae</taxon>
        <taxon>Zopfia</taxon>
    </lineage>
</organism>
<evidence type="ECO:0000256" key="5">
    <source>
        <dbReference type="ARBA" id="ARBA00038359"/>
    </source>
</evidence>
<evidence type="ECO:0000256" key="6">
    <source>
        <dbReference type="SAM" id="MobiDB-lite"/>
    </source>
</evidence>
<dbReference type="EMBL" id="ML994673">
    <property type="protein sequence ID" value="KAF2178728.1"/>
    <property type="molecule type" value="Genomic_DNA"/>
</dbReference>
<feature type="domain" description="Rhodopsin" evidence="8">
    <location>
        <begin position="28"/>
        <end position="263"/>
    </location>
</feature>
<gene>
    <name evidence="9" type="ORF">K469DRAFT_675252</name>
</gene>
<comment type="subcellular location">
    <subcellularLocation>
        <location evidence="1">Membrane</location>
        <topology evidence="1">Multi-pass membrane protein</topology>
    </subcellularLocation>
</comment>
<keyword evidence="3 7" id="KW-1133">Transmembrane helix</keyword>
<dbReference type="InterPro" id="IPR052337">
    <property type="entry name" value="SAT4-like"/>
</dbReference>
<keyword evidence="2 7" id="KW-0812">Transmembrane</keyword>
<feature type="transmembrane region" description="Helical" evidence="7">
    <location>
        <begin position="200"/>
        <end position="219"/>
    </location>
</feature>
<sequence>MSPDGHRGQGAIVTSAVFAGLAVIAVLLRLWTRFFIVRCPGIEDYFIMLSMLCSIGLTVCIGIQVEYGMGQHIWTLTPTDMRNSLKAFWASLIVYYLSLGLTKTSIILQYRRVFTTKKFHIFCWLVLSAVVAYTVWTIFGSIFACLPVQAFWTREPANCINQFAMWFTNAGINILTDFVIIVLPMPVIRSLHLARRQRQALMCVFAVGGFVCVVSILRLQSLVAISNSEDPTFDNPPAATWSSVEINVGIICSSLPCLRPLLAKCLPEMFSSSFQCSANSATPRSGSERGHQSNGLGTILGRVDSKYSRGSTIEEKGNGQIQVVTVVDVRVEGSLEH</sequence>
<feature type="transmembrane region" description="Helical" evidence="7">
    <location>
        <begin position="44"/>
        <end position="67"/>
    </location>
</feature>
<feature type="transmembrane region" description="Helical" evidence="7">
    <location>
        <begin position="122"/>
        <end position="143"/>
    </location>
</feature>
<feature type="transmembrane region" description="Helical" evidence="7">
    <location>
        <begin position="87"/>
        <end position="110"/>
    </location>
</feature>
<evidence type="ECO:0000313" key="10">
    <source>
        <dbReference type="Proteomes" id="UP000800200"/>
    </source>
</evidence>